<evidence type="ECO:0000256" key="9">
    <source>
        <dbReference type="PIRSR" id="PIRSR600246-2"/>
    </source>
</evidence>
<keyword evidence="13" id="KW-1185">Reference proteome</keyword>
<dbReference type="InterPro" id="IPR029055">
    <property type="entry name" value="Ntn_hydrolases_N"/>
</dbReference>
<keyword evidence="6" id="KW-0378">Hydrolase</keyword>
<organism evidence="12 13">
    <name type="scientific">Coccomyxa viridis</name>
    <dbReference type="NCBI Taxonomy" id="1274662"/>
    <lineage>
        <taxon>Eukaryota</taxon>
        <taxon>Viridiplantae</taxon>
        <taxon>Chlorophyta</taxon>
        <taxon>core chlorophytes</taxon>
        <taxon>Trebouxiophyceae</taxon>
        <taxon>Trebouxiophyceae incertae sedis</taxon>
        <taxon>Coccomyxaceae</taxon>
        <taxon>Coccomyxa</taxon>
    </lineage>
</organism>
<dbReference type="FunFam" id="3.60.20.30:FF:000003">
    <property type="entry name" value="N(4)-(Beta-N-acetylglucosaminyl)-L-asparaginase isoform X1"/>
    <property type="match status" value="1"/>
</dbReference>
<feature type="signal peptide" evidence="11">
    <location>
        <begin position="1"/>
        <end position="30"/>
    </location>
</feature>
<evidence type="ECO:0000256" key="10">
    <source>
        <dbReference type="PIRSR" id="PIRSR600246-3"/>
    </source>
</evidence>
<evidence type="ECO:0000256" key="3">
    <source>
        <dbReference type="ARBA" id="ARBA00011601"/>
    </source>
</evidence>
<dbReference type="PANTHER" id="PTHR10188">
    <property type="entry name" value="L-ASPARAGINASE"/>
    <property type="match status" value="1"/>
</dbReference>
<evidence type="ECO:0000256" key="5">
    <source>
        <dbReference type="ARBA" id="ARBA00022670"/>
    </source>
</evidence>
<evidence type="ECO:0000256" key="7">
    <source>
        <dbReference type="ARBA" id="ARBA00022813"/>
    </source>
</evidence>
<dbReference type="Proteomes" id="UP001314263">
    <property type="component" value="Unassembled WGS sequence"/>
</dbReference>
<evidence type="ECO:0000256" key="2">
    <source>
        <dbReference type="ARBA" id="ARBA00010872"/>
    </source>
</evidence>
<evidence type="ECO:0000313" key="12">
    <source>
        <dbReference type="EMBL" id="CAK0739823.1"/>
    </source>
</evidence>
<feature type="site" description="Cleavage; by autolysis" evidence="10">
    <location>
        <begin position="265"/>
        <end position="266"/>
    </location>
</feature>
<dbReference type="InterPro" id="IPR000246">
    <property type="entry name" value="Peptidase_T2"/>
</dbReference>
<dbReference type="AlphaFoldDB" id="A0AAV1HTX6"/>
<dbReference type="EC" id="3.4.19.5" evidence="4"/>
<evidence type="ECO:0000256" key="11">
    <source>
        <dbReference type="SAM" id="SignalP"/>
    </source>
</evidence>
<dbReference type="Gene3D" id="3.60.20.30">
    <property type="entry name" value="(Glycosyl)asparaginase"/>
    <property type="match status" value="1"/>
</dbReference>
<keyword evidence="7" id="KW-0068">Autocatalytic cleavage</keyword>
<gene>
    <name evidence="12" type="ORF">CVIRNUC_001199</name>
</gene>
<feature type="active site" description="Nucleophile" evidence="8">
    <location>
        <position position="266"/>
    </location>
</feature>
<keyword evidence="5" id="KW-0645">Protease</keyword>
<evidence type="ECO:0000256" key="8">
    <source>
        <dbReference type="PIRSR" id="PIRSR600246-1"/>
    </source>
</evidence>
<comment type="caution">
    <text evidence="12">The sequence shown here is derived from an EMBL/GenBank/DDBJ whole genome shotgun (WGS) entry which is preliminary data.</text>
</comment>
<dbReference type="GO" id="GO:0003948">
    <property type="term" value="F:N4-(beta-N-acetylglucosaminyl)-L-asparaginase activity"/>
    <property type="evidence" value="ECO:0007669"/>
    <property type="project" value="TreeGrafter"/>
</dbReference>
<name>A0AAV1HTX6_9CHLO</name>
<feature type="chain" id="PRO_5043595056" description="beta-aspartyl-peptidase" evidence="11">
    <location>
        <begin position="31"/>
        <end position="418"/>
    </location>
</feature>
<dbReference type="Pfam" id="PF01112">
    <property type="entry name" value="Asparaginase_2"/>
    <property type="match status" value="1"/>
</dbReference>
<keyword evidence="11" id="KW-0732">Signal</keyword>
<evidence type="ECO:0000256" key="6">
    <source>
        <dbReference type="ARBA" id="ARBA00022801"/>
    </source>
</evidence>
<comment type="similarity">
    <text evidence="2">Belongs to the Ntn-hydrolase family.</text>
</comment>
<comment type="catalytic activity">
    <reaction evidence="1">
        <text>Cleavage of a beta-linked Asp residue from the N-terminus of a polypeptide.</text>
        <dbReference type="EC" id="3.4.19.5"/>
    </reaction>
</comment>
<dbReference type="GO" id="GO:0008798">
    <property type="term" value="F:beta-aspartyl-peptidase activity"/>
    <property type="evidence" value="ECO:0007669"/>
    <property type="project" value="UniProtKB-EC"/>
</dbReference>
<sequence length="418" mass="44484">MNLGREAMVPGKVLVMSLCLLGALLWLAPAARKSIQSRGHDTPIVVNTWAFTDATDAAWAMLASGNSKLSALDAVEEGCSTCENMQCDLTVGFGGSPDEQGQTTLDALIMDGTAMDVGAVTDLQYINDAISTARKVMRHSMHSSLGGLQATNFAVEMGGQLFNLSTEVSSKMYYDWKAANCQPNFRKDVKPDPTKSCGPYKPLSGNELPGWTKEVAQGSQGVDHAGSGPAQRSLAEAFPGRELLQHAWTGAVGDGMRRVSRRSHDTISMVAIDRHGNIAAGSSTNGASHKIPGRMSDSAVAGAGAYAETGVGGCGSTGDGDIHLRFLPCYQVVESMRQGMSPKHAAEDAIQRIIRHYPSYVGALVAVDYKGRHGAAAHGWKFEYAARSQSHNTTVFTVEPIGLPSRHERVLKHLLGSL</sequence>
<dbReference type="EMBL" id="CAUYUE010000002">
    <property type="protein sequence ID" value="CAK0739823.1"/>
    <property type="molecule type" value="Genomic_DNA"/>
</dbReference>
<proteinExistence type="inferred from homology"/>
<reference evidence="12 13" key="1">
    <citation type="submission" date="2023-10" db="EMBL/GenBank/DDBJ databases">
        <authorList>
            <person name="Maclean D."/>
            <person name="Macfadyen A."/>
        </authorList>
    </citation>
    <scope>NUCLEOTIDE SEQUENCE [LARGE SCALE GENOMIC DNA]</scope>
</reference>
<evidence type="ECO:0000256" key="1">
    <source>
        <dbReference type="ARBA" id="ARBA00000306"/>
    </source>
</evidence>
<dbReference type="CDD" id="cd04513">
    <property type="entry name" value="Glycosylasparaginase"/>
    <property type="match status" value="1"/>
</dbReference>
<comment type="subunit">
    <text evidence="3">Heterotetramer of two alpha and two beta chains arranged as a dimer of alpha/beta heterodimers.</text>
</comment>
<dbReference type="PANTHER" id="PTHR10188:SF6">
    <property type="entry name" value="N(4)-(BETA-N-ACETYLGLUCOSAMINYL)-L-ASPARAGINASE"/>
    <property type="match status" value="1"/>
</dbReference>
<evidence type="ECO:0000256" key="4">
    <source>
        <dbReference type="ARBA" id="ARBA00012879"/>
    </source>
</evidence>
<dbReference type="SUPFAM" id="SSF56235">
    <property type="entry name" value="N-terminal nucleophile aminohydrolases (Ntn hydrolases)"/>
    <property type="match status" value="1"/>
</dbReference>
<feature type="binding site" evidence="9">
    <location>
        <begin position="317"/>
        <end position="320"/>
    </location>
    <ligand>
        <name>substrate</name>
    </ligand>
</feature>
<accession>A0AAV1HTX6</accession>
<dbReference type="GO" id="GO:0005737">
    <property type="term" value="C:cytoplasm"/>
    <property type="evidence" value="ECO:0007669"/>
    <property type="project" value="TreeGrafter"/>
</dbReference>
<evidence type="ECO:0000313" key="13">
    <source>
        <dbReference type="Proteomes" id="UP001314263"/>
    </source>
</evidence>
<feature type="binding site" evidence="9">
    <location>
        <begin position="294"/>
        <end position="297"/>
    </location>
    <ligand>
        <name>substrate</name>
    </ligand>
</feature>
<dbReference type="GO" id="GO:0006508">
    <property type="term" value="P:proteolysis"/>
    <property type="evidence" value="ECO:0007669"/>
    <property type="project" value="UniProtKB-KW"/>
</dbReference>
<protein>
    <recommendedName>
        <fullName evidence="4">beta-aspartyl-peptidase</fullName>
        <ecNumber evidence="4">3.4.19.5</ecNumber>
    </recommendedName>
</protein>